<proteinExistence type="predicted"/>
<evidence type="ECO:0008006" key="3">
    <source>
        <dbReference type="Google" id="ProtNLM"/>
    </source>
</evidence>
<dbReference type="EMBL" id="JBHLTC010000005">
    <property type="protein sequence ID" value="MFC0623366.1"/>
    <property type="molecule type" value="Genomic_DNA"/>
</dbReference>
<protein>
    <recommendedName>
        <fullName evidence="3">Right-handed parallel beta-helix repeat-containing protein</fullName>
    </recommendedName>
</protein>
<organism evidence="1 2">
    <name type="scientific">Kribbella deserti</name>
    <dbReference type="NCBI Taxonomy" id="1926257"/>
    <lineage>
        <taxon>Bacteria</taxon>
        <taxon>Bacillati</taxon>
        <taxon>Actinomycetota</taxon>
        <taxon>Actinomycetes</taxon>
        <taxon>Propionibacteriales</taxon>
        <taxon>Kribbellaceae</taxon>
        <taxon>Kribbella</taxon>
    </lineage>
</organism>
<accession>A0ABV6QFG1</accession>
<keyword evidence="2" id="KW-1185">Reference proteome</keyword>
<gene>
    <name evidence="1" type="ORF">ACFFGN_04785</name>
</gene>
<dbReference type="Proteomes" id="UP001589890">
    <property type="component" value="Unassembled WGS sequence"/>
</dbReference>
<evidence type="ECO:0000313" key="1">
    <source>
        <dbReference type="EMBL" id="MFC0623366.1"/>
    </source>
</evidence>
<dbReference type="RefSeq" id="WP_380044067.1">
    <property type="nucleotide sequence ID" value="NZ_JBHLTC010000005.1"/>
</dbReference>
<comment type="caution">
    <text evidence="1">The sequence shown here is derived from an EMBL/GenBank/DDBJ whole genome shotgun (WGS) entry which is preliminary data.</text>
</comment>
<name>A0ABV6QFG1_9ACTN</name>
<evidence type="ECO:0000313" key="2">
    <source>
        <dbReference type="Proteomes" id="UP001589890"/>
    </source>
</evidence>
<reference evidence="1 2" key="1">
    <citation type="submission" date="2024-09" db="EMBL/GenBank/DDBJ databases">
        <authorList>
            <person name="Sun Q."/>
            <person name="Mori K."/>
        </authorList>
    </citation>
    <scope>NUCLEOTIDE SEQUENCE [LARGE SCALE GENOMIC DNA]</scope>
    <source>
        <strain evidence="1 2">CGMCC 1.15906</strain>
    </source>
</reference>
<sequence length="114" mass="12224">MSGPQGESHDDGAVVRGNVVTDTRTPYNFALYTDYGAAWVTVADNVVRRADNTAVLHVHPPLDNVVYRGNVWDADPVGSDAVPDSVTYENNATITDAADLDAAEARAQAGPRRR</sequence>